<feature type="transmembrane region" description="Helical" evidence="3">
    <location>
        <begin position="139"/>
        <end position="159"/>
    </location>
</feature>
<evidence type="ECO:0000313" key="4">
    <source>
        <dbReference type="EMBL" id="EXJ92122.1"/>
    </source>
</evidence>
<dbReference type="HOGENOM" id="CLU_001265_1_1_1"/>
<dbReference type="Proteomes" id="UP000019478">
    <property type="component" value="Unassembled WGS sequence"/>
</dbReference>
<evidence type="ECO:0000313" key="5">
    <source>
        <dbReference type="Proteomes" id="UP000019478"/>
    </source>
</evidence>
<sequence>MSRREIAESEKDVDVIACVGPEGERVGKLVLVKQTSRGTLPELKQVASNVLSRVATRLTNRDIVDPGPPPDGGLKAWTQVAMAWIVCFCTWGYINSFGAFQSYYTGTLGESQSTIAWIGSVQLWLVFVASAVSGRALDAGLFIPTLFIGSVIQVTGIFMTSLCKVFWQLVLAQGICTGLGSGIFFCPALGLVTTYFNKNRGVAVAIVTTGNSAGGAVYPIIVRQLLPKIGFAWTVRVLGFVNLALLGTALAFMRPRLPPRKAGPIVELRAFLEVPYVCVVVGMSFVFGGLFFTYYYLASYGRSIIGMSYSDSLTMLIVFNAAGIPMRLVTGYITDRFLGPLNTMVPLLLIHALFGFVWIAIDSQPGMYVFSIFFGFSAGAFQCLFPTTVSSLTTDMSKNGMRMGMAFSVFSFSGLAGPPVAGVLLSTNGGGRGGYLVAQLCLGFSTVVGAILLACGRVYKAGWNLKQKC</sequence>
<organism evidence="4 5">
    <name type="scientific">Capronia epimyces CBS 606.96</name>
    <dbReference type="NCBI Taxonomy" id="1182542"/>
    <lineage>
        <taxon>Eukaryota</taxon>
        <taxon>Fungi</taxon>
        <taxon>Dikarya</taxon>
        <taxon>Ascomycota</taxon>
        <taxon>Pezizomycotina</taxon>
        <taxon>Eurotiomycetes</taxon>
        <taxon>Chaetothyriomycetidae</taxon>
        <taxon>Chaetothyriales</taxon>
        <taxon>Herpotrichiellaceae</taxon>
        <taxon>Capronia</taxon>
    </lineage>
</organism>
<dbReference type="InterPro" id="IPR011701">
    <property type="entry name" value="MFS"/>
</dbReference>
<dbReference type="eggNOG" id="KOG2504">
    <property type="taxonomic scope" value="Eukaryota"/>
</dbReference>
<proteinExistence type="inferred from homology"/>
<evidence type="ECO:0008006" key="6">
    <source>
        <dbReference type="Google" id="ProtNLM"/>
    </source>
</evidence>
<name>W9YGU6_9EURO</name>
<dbReference type="GO" id="GO:0016020">
    <property type="term" value="C:membrane"/>
    <property type="evidence" value="ECO:0007669"/>
    <property type="project" value="UniProtKB-SubCell"/>
</dbReference>
<keyword evidence="3" id="KW-0812">Transmembrane</keyword>
<evidence type="ECO:0000256" key="3">
    <source>
        <dbReference type="SAM" id="Phobius"/>
    </source>
</evidence>
<comment type="caution">
    <text evidence="4">The sequence shown here is derived from an EMBL/GenBank/DDBJ whole genome shotgun (WGS) entry which is preliminary data.</text>
</comment>
<feature type="transmembrane region" description="Helical" evidence="3">
    <location>
        <begin position="437"/>
        <end position="459"/>
    </location>
</feature>
<feature type="transmembrane region" description="Helical" evidence="3">
    <location>
        <begin position="201"/>
        <end position="221"/>
    </location>
</feature>
<keyword evidence="3" id="KW-1133">Transmembrane helix</keyword>
<dbReference type="EMBL" id="AMGY01000001">
    <property type="protein sequence ID" value="EXJ92122.1"/>
    <property type="molecule type" value="Genomic_DNA"/>
</dbReference>
<dbReference type="GO" id="GO:0022857">
    <property type="term" value="F:transmembrane transporter activity"/>
    <property type="evidence" value="ECO:0007669"/>
    <property type="project" value="InterPro"/>
</dbReference>
<feature type="transmembrane region" description="Helical" evidence="3">
    <location>
        <begin position="165"/>
        <end position="189"/>
    </location>
</feature>
<dbReference type="InterPro" id="IPR050327">
    <property type="entry name" value="Proton-linked_MCT"/>
</dbReference>
<feature type="transmembrane region" description="Helical" evidence="3">
    <location>
        <begin position="406"/>
        <end position="425"/>
    </location>
</feature>
<dbReference type="Gene3D" id="1.20.1250.20">
    <property type="entry name" value="MFS general substrate transporter like domains"/>
    <property type="match status" value="2"/>
</dbReference>
<accession>W9YGU6</accession>
<dbReference type="PANTHER" id="PTHR11360:SF130">
    <property type="entry name" value="MAJOR FACILITATOR SUPERFAMILY (MFS) PROFILE DOMAIN-CONTAINING PROTEIN-RELATED"/>
    <property type="match status" value="1"/>
</dbReference>
<evidence type="ECO:0000256" key="2">
    <source>
        <dbReference type="ARBA" id="ARBA00006727"/>
    </source>
</evidence>
<dbReference type="Pfam" id="PF07690">
    <property type="entry name" value="MFS_1"/>
    <property type="match status" value="1"/>
</dbReference>
<feature type="transmembrane region" description="Helical" evidence="3">
    <location>
        <begin position="341"/>
        <end position="361"/>
    </location>
</feature>
<dbReference type="OrthoDB" id="6499973at2759"/>
<dbReference type="SUPFAM" id="SSF103473">
    <property type="entry name" value="MFS general substrate transporter"/>
    <property type="match status" value="1"/>
</dbReference>
<evidence type="ECO:0000256" key="1">
    <source>
        <dbReference type="ARBA" id="ARBA00004141"/>
    </source>
</evidence>
<dbReference type="PANTHER" id="PTHR11360">
    <property type="entry name" value="MONOCARBOXYLATE TRANSPORTER"/>
    <property type="match status" value="1"/>
</dbReference>
<keyword evidence="3" id="KW-0472">Membrane</keyword>
<reference evidence="4 5" key="1">
    <citation type="submission" date="2013-03" db="EMBL/GenBank/DDBJ databases">
        <title>The Genome Sequence of Capronia epimyces CBS 606.96.</title>
        <authorList>
            <consortium name="The Broad Institute Genomics Platform"/>
            <person name="Cuomo C."/>
            <person name="de Hoog S."/>
            <person name="Gorbushina A."/>
            <person name="Walker B."/>
            <person name="Young S.K."/>
            <person name="Zeng Q."/>
            <person name="Gargeya S."/>
            <person name="Fitzgerald M."/>
            <person name="Haas B."/>
            <person name="Abouelleil A."/>
            <person name="Allen A.W."/>
            <person name="Alvarado L."/>
            <person name="Arachchi H.M."/>
            <person name="Berlin A.M."/>
            <person name="Chapman S.B."/>
            <person name="Gainer-Dewar J."/>
            <person name="Goldberg J."/>
            <person name="Griggs A."/>
            <person name="Gujja S."/>
            <person name="Hansen M."/>
            <person name="Howarth C."/>
            <person name="Imamovic A."/>
            <person name="Ireland A."/>
            <person name="Larimer J."/>
            <person name="McCowan C."/>
            <person name="Murphy C."/>
            <person name="Pearson M."/>
            <person name="Poon T.W."/>
            <person name="Priest M."/>
            <person name="Roberts A."/>
            <person name="Saif S."/>
            <person name="Shea T."/>
            <person name="Sisk P."/>
            <person name="Sykes S."/>
            <person name="Wortman J."/>
            <person name="Nusbaum C."/>
            <person name="Birren B."/>
        </authorList>
    </citation>
    <scope>NUCLEOTIDE SEQUENCE [LARGE SCALE GENOMIC DNA]</scope>
    <source>
        <strain evidence="4 5">CBS 606.96</strain>
    </source>
</reference>
<feature type="transmembrane region" description="Helical" evidence="3">
    <location>
        <begin position="233"/>
        <end position="253"/>
    </location>
</feature>
<dbReference type="GeneID" id="19164812"/>
<dbReference type="InterPro" id="IPR036259">
    <property type="entry name" value="MFS_trans_sf"/>
</dbReference>
<dbReference type="RefSeq" id="XP_007729012.1">
    <property type="nucleotide sequence ID" value="XM_007730822.1"/>
</dbReference>
<comment type="similarity">
    <text evidence="2">Belongs to the major facilitator superfamily. Monocarboxylate porter (TC 2.A.1.13) family.</text>
</comment>
<keyword evidence="5" id="KW-1185">Reference proteome</keyword>
<feature type="transmembrane region" description="Helical" evidence="3">
    <location>
        <begin position="367"/>
        <end position="385"/>
    </location>
</feature>
<feature type="transmembrane region" description="Helical" evidence="3">
    <location>
        <begin position="76"/>
        <end position="94"/>
    </location>
</feature>
<feature type="transmembrane region" description="Helical" evidence="3">
    <location>
        <begin position="114"/>
        <end position="132"/>
    </location>
</feature>
<feature type="transmembrane region" description="Helical" evidence="3">
    <location>
        <begin position="309"/>
        <end position="329"/>
    </location>
</feature>
<dbReference type="AlphaFoldDB" id="W9YGU6"/>
<gene>
    <name evidence="4" type="ORF">A1O3_00672</name>
</gene>
<feature type="transmembrane region" description="Helical" evidence="3">
    <location>
        <begin position="274"/>
        <end position="297"/>
    </location>
</feature>
<protein>
    <recommendedName>
        <fullName evidence="6">Major facilitator superfamily (MFS) profile domain-containing protein</fullName>
    </recommendedName>
</protein>
<comment type="subcellular location">
    <subcellularLocation>
        <location evidence="1">Membrane</location>
        <topology evidence="1">Multi-pass membrane protein</topology>
    </subcellularLocation>
</comment>